<comment type="caution">
    <text evidence="15">The sequence shown here is derived from an EMBL/GenBank/DDBJ whole genome shotgun (WGS) entry which is preliminary data.</text>
</comment>
<evidence type="ECO:0000259" key="14">
    <source>
        <dbReference type="PROSITE" id="PS50011"/>
    </source>
</evidence>
<keyword evidence="4" id="KW-0808">Transferase</keyword>
<dbReference type="PANTHER" id="PTHR48005">
    <property type="entry name" value="LEUCINE RICH REPEAT KINASE 2"/>
    <property type="match status" value="1"/>
</dbReference>
<keyword evidence="12" id="KW-1133">Transmembrane helix</keyword>
<dbReference type="Gene3D" id="3.80.10.10">
    <property type="entry name" value="Ribonuclease Inhibitor"/>
    <property type="match status" value="1"/>
</dbReference>
<dbReference type="PROSITE" id="PS50011">
    <property type="entry name" value="PROTEIN_KINASE_DOM"/>
    <property type="match status" value="1"/>
</dbReference>
<evidence type="ECO:0000256" key="13">
    <source>
        <dbReference type="SAM" id="SignalP"/>
    </source>
</evidence>
<dbReference type="PANTHER" id="PTHR48005:SF13">
    <property type="entry name" value="SERINE_THREONINE-PROTEIN KINASE DDB_G0278509-RELATED"/>
    <property type="match status" value="1"/>
</dbReference>
<dbReference type="GO" id="GO:0005524">
    <property type="term" value="F:ATP binding"/>
    <property type="evidence" value="ECO:0007669"/>
    <property type="project" value="UniProtKB-KW"/>
</dbReference>
<dbReference type="GO" id="GO:0004674">
    <property type="term" value="F:protein serine/threonine kinase activity"/>
    <property type="evidence" value="ECO:0007669"/>
    <property type="project" value="UniProtKB-KW"/>
</dbReference>
<dbReference type="InterPro" id="IPR000719">
    <property type="entry name" value="Prot_kinase_dom"/>
</dbReference>
<evidence type="ECO:0000256" key="10">
    <source>
        <dbReference type="ARBA" id="ARBA00048679"/>
    </source>
</evidence>
<keyword evidence="8" id="KW-0067">ATP-binding</keyword>
<keyword evidence="12" id="KW-0812">Transmembrane</keyword>
<dbReference type="Pfam" id="PF07714">
    <property type="entry name" value="PK_Tyr_Ser-Thr"/>
    <property type="match status" value="1"/>
</dbReference>
<feature type="transmembrane region" description="Helical" evidence="12">
    <location>
        <begin position="309"/>
        <end position="331"/>
    </location>
</feature>
<dbReference type="VEuPathDB" id="FungiDB:AeMF1_005347"/>
<organism evidence="15 16">
    <name type="scientific">Aphanomyces euteiches</name>
    <dbReference type="NCBI Taxonomy" id="100861"/>
    <lineage>
        <taxon>Eukaryota</taxon>
        <taxon>Sar</taxon>
        <taxon>Stramenopiles</taxon>
        <taxon>Oomycota</taxon>
        <taxon>Saprolegniomycetes</taxon>
        <taxon>Saprolegniales</taxon>
        <taxon>Verrucalvaceae</taxon>
        <taxon>Aphanomyces</taxon>
    </lineage>
</organism>
<evidence type="ECO:0000256" key="2">
    <source>
        <dbReference type="ARBA" id="ARBA00022527"/>
    </source>
</evidence>
<feature type="domain" description="Protein kinase" evidence="14">
    <location>
        <begin position="360"/>
        <end position="654"/>
    </location>
</feature>
<evidence type="ECO:0000256" key="4">
    <source>
        <dbReference type="ARBA" id="ARBA00022679"/>
    </source>
</evidence>
<keyword evidence="16" id="KW-1185">Reference proteome</keyword>
<keyword evidence="2" id="KW-0723">Serine/threonine-protein kinase</keyword>
<evidence type="ECO:0000256" key="8">
    <source>
        <dbReference type="ARBA" id="ARBA00022840"/>
    </source>
</evidence>
<dbReference type="InterPro" id="IPR051420">
    <property type="entry name" value="Ser_Thr_Kinases_DiverseReg"/>
</dbReference>
<reference evidence="15 16" key="1">
    <citation type="submission" date="2019-07" db="EMBL/GenBank/DDBJ databases">
        <title>Genomics analysis of Aphanomyces spp. identifies a new class of oomycete effector associated with host adaptation.</title>
        <authorList>
            <person name="Gaulin E."/>
        </authorList>
    </citation>
    <scope>NUCLEOTIDE SEQUENCE [LARGE SCALE GENOMIC DNA]</scope>
    <source>
        <strain evidence="15 16">ATCC 201684</strain>
    </source>
</reference>
<comment type="catalytic activity">
    <reaction evidence="10">
        <text>L-seryl-[protein] + ATP = O-phospho-L-seryl-[protein] + ADP + H(+)</text>
        <dbReference type="Rhea" id="RHEA:17989"/>
        <dbReference type="Rhea" id="RHEA-COMP:9863"/>
        <dbReference type="Rhea" id="RHEA-COMP:11604"/>
        <dbReference type="ChEBI" id="CHEBI:15378"/>
        <dbReference type="ChEBI" id="CHEBI:29999"/>
        <dbReference type="ChEBI" id="CHEBI:30616"/>
        <dbReference type="ChEBI" id="CHEBI:83421"/>
        <dbReference type="ChEBI" id="CHEBI:456216"/>
        <dbReference type="EC" id="2.7.11.1"/>
    </reaction>
</comment>
<gene>
    <name evidence="15" type="ORF">Ae201684_001503</name>
</gene>
<comment type="catalytic activity">
    <reaction evidence="9">
        <text>L-threonyl-[protein] + ATP = O-phospho-L-threonyl-[protein] + ADP + H(+)</text>
        <dbReference type="Rhea" id="RHEA:46608"/>
        <dbReference type="Rhea" id="RHEA-COMP:11060"/>
        <dbReference type="Rhea" id="RHEA-COMP:11605"/>
        <dbReference type="ChEBI" id="CHEBI:15378"/>
        <dbReference type="ChEBI" id="CHEBI:30013"/>
        <dbReference type="ChEBI" id="CHEBI:30616"/>
        <dbReference type="ChEBI" id="CHEBI:61977"/>
        <dbReference type="ChEBI" id="CHEBI:456216"/>
        <dbReference type="EC" id="2.7.11.1"/>
    </reaction>
</comment>
<keyword evidence="7" id="KW-0418">Kinase</keyword>
<evidence type="ECO:0000256" key="6">
    <source>
        <dbReference type="ARBA" id="ARBA00022741"/>
    </source>
</evidence>
<evidence type="ECO:0000256" key="1">
    <source>
        <dbReference type="ARBA" id="ARBA00012513"/>
    </source>
</evidence>
<dbReference type="SUPFAM" id="SSF56112">
    <property type="entry name" value="Protein kinase-like (PK-like)"/>
    <property type="match status" value="1"/>
</dbReference>
<dbReference type="SUPFAM" id="SSF52058">
    <property type="entry name" value="L domain-like"/>
    <property type="match status" value="1"/>
</dbReference>
<accession>A0A6G0XTI7</accession>
<evidence type="ECO:0000313" key="16">
    <source>
        <dbReference type="Proteomes" id="UP000481153"/>
    </source>
</evidence>
<sequence length="664" mass="72005">MKWWRPLSLTAALQVLFVQADDCVVPQENTLTSSCYGLCQTSTATSCILLGPDDAKNGCSNQIPDTCQENVSGSCVVSCLPQPPNTSWTFLIGVPNRQDANVGRIQALNDLDIAPSITSIFIRPRDDIDKPKDELHLSSSSFRNASSVTSINIERIIVKNIGSISILSSLTDLSLSNVALSDVGEFNIPNPPESLESLDLSLNQLTEIPSFIYNNGNLQKLNVSGNPLSNIHVTSTQMRFLKNLTSFAAKNVVVTQACNPGYTNTTWNRFAFCVKPDDTDLTEPESGSASGGAPTPTPSPTKATSNKTFLAFVGLGTAVGLGIFIYMAIFFRSPRRKSAAAPSIAATPARISRTSSAGEMSVLHVMGGSLTDKKYYPVQTVRIPESELVGTPRDSSSRSTWTMASFRSLFTEIVYPELVVTDEPILVKHEKFDIVAGKYKGKKVLVHRLQPMAHDKSFLFLTLLSTLRHPRLLSVVGVSWCALDEKTGGIQMDVACESVDSGLLQTYLKATRALDTWAHGRLQLVHDITLGLMHIHEHSLLYGGVTTCSLLIDSTLGCKYHPIALAYKIPFPSRSTLHVAPEVAAGEEFTEAADMYSLGVLLAQIDVGGGEDWTTREDVVFSPNCPDIVLQLAKACLDPNPRQRPSASFAYAMICKEAGTINVL</sequence>
<keyword evidence="12" id="KW-0472">Membrane</keyword>
<dbReference type="InterPro" id="IPR001611">
    <property type="entry name" value="Leu-rich_rpt"/>
</dbReference>
<keyword evidence="5" id="KW-0677">Repeat</keyword>
<evidence type="ECO:0000256" key="9">
    <source>
        <dbReference type="ARBA" id="ARBA00047899"/>
    </source>
</evidence>
<evidence type="ECO:0000256" key="5">
    <source>
        <dbReference type="ARBA" id="ARBA00022737"/>
    </source>
</evidence>
<keyword evidence="3" id="KW-0433">Leucine-rich repeat</keyword>
<proteinExistence type="predicted"/>
<dbReference type="EMBL" id="VJMJ01000012">
    <property type="protein sequence ID" value="KAF0743858.1"/>
    <property type="molecule type" value="Genomic_DNA"/>
</dbReference>
<evidence type="ECO:0000256" key="7">
    <source>
        <dbReference type="ARBA" id="ARBA00022777"/>
    </source>
</evidence>
<dbReference type="InterPro" id="IPR032675">
    <property type="entry name" value="LRR_dom_sf"/>
</dbReference>
<dbReference type="InterPro" id="IPR011009">
    <property type="entry name" value="Kinase-like_dom_sf"/>
</dbReference>
<evidence type="ECO:0000256" key="12">
    <source>
        <dbReference type="SAM" id="Phobius"/>
    </source>
</evidence>
<dbReference type="PROSITE" id="PS51450">
    <property type="entry name" value="LRR"/>
    <property type="match status" value="2"/>
</dbReference>
<dbReference type="InterPro" id="IPR001245">
    <property type="entry name" value="Ser-Thr/Tyr_kinase_cat_dom"/>
</dbReference>
<feature type="signal peptide" evidence="13">
    <location>
        <begin position="1"/>
        <end position="20"/>
    </location>
</feature>
<dbReference type="Gene3D" id="1.10.510.10">
    <property type="entry name" value="Transferase(Phosphotransferase) domain 1"/>
    <property type="match status" value="1"/>
</dbReference>
<keyword evidence="6" id="KW-0547">Nucleotide-binding</keyword>
<name>A0A6G0XTI7_9STRA</name>
<feature type="chain" id="PRO_5026333263" description="non-specific serine/threonine protein kinase" evidence="13">
    <location>
        <begin position="21"/>
        <end position="664"/>
    </location>
</feature>
<dbReference type="EC" id="2.7.11.1" evidence="1"/>
<evidence type="ECO:0000313" key="15">
    <source>
        <dbReference type="EMBL" id="KAF0743858.1"/>
    </source>
</evidence>
<dbReference type="AlphaFoldDB" id="A0A6G0XTI7"/>
<evidence type="ECO:0000256" key="11">
    <source>
        <dbReference type="SAM" id="MobiDB-lite"/>
    </source>
</evidence>
<dbReference type="Proteomes" id="UP000481153">
    <property type="component" value="Unassembled WGS sequence"/>
</dbReference>
<evidence type="ECO:0000256" key="3">
    <source>
        <dbReference type="ARBA" id="ARBA00022614"/>
    </source>
</evidence>
<feature type="compositionally biased region" description="Low complexity" evidence="11">
    <location>
        <begin position="284"/>
        <end position="303"/>
    </location>
</feature>
<protein>
    <recommendedName>
        <fullName evidence="1">non-specific serine/threonine protein kinase</fullName>
        <ecNumber evidence="1">2.7.11.1</ecNumber>
    </recommendedName>
</protein>
<feature type="region of interest" description="Disordered" evidence="11">
    <location>
        <begin position="281"/>
        <end position="303"/>
    </location>
</feature>
<keyword evidence="13" id="KW-0732">Signal</keyword>